<feature type="compositionally biased region" description="Low complexity" evidence="1">
    <location>
        <begin position="47"/>
        <end position="57"/>
    </location>
</feature>
<keyword evidence="3" id="KW-1185">Reference proteome</keyword>
<proteinExistence type="predicted"/>
<feature type="compositionally biased region" description="Pro residues" evidence="1">
    <location>
        <begin position="74"/>
        <end position="83"/>
    </location>
</feature>
<reference evidence="2" key="1">
    <citation type="journal article" date="2023" name="Front. Mar. Sci.">
        <title>A new Merluccius polli reference genome to investigate the effects of global change in West African waters.</title>
        <authorList>
            <person name="Mateo J.L."/>
            <person name="Blanco-Fernandez C."/>
            <person name="Garcia-Vazquez E."/>
            <person name="Machado-Schiaffino G."/>
        </authorList>
    </citation>
    <scope>NUCLEOTIDE SEQUENCE</scope>
    <source>
        <strain evidence="2">C29</strain>
        <tissue evidence="2">Fin</tissue>
    </source>
</reference>
<name>A0AA47LZ28_MERPO</name>
<dbReference type="InterPro" id="IPR028970">
    <property type="entry name" value="DUF4662"/>
</dbReference>
<evidence type="ECO:0000313" key="3">
    <source>
        <dbReference type="Proteomes" id="UP001174136"/>
    </source>
</evidence>
<accession>A0AA47LZ28</accession>
<dbReference type="Proteomes" id="UP001174136">
    <property type="component" value="Unassembled WGS sequence"/>
</dbReference>
<dbReference type="EMBL" id="JAOPHQ010006687">
    <property type="protein sequence ID" value="KAK0130620.1"/>
    <property type="molecule type" value="Genomic_DNA"/>
</dbReference>
<organism evidence="2 3">
    <name type="scientific">Merluccius polli</name>
    <name type="common">Benguela hake</name>
    <name type="synonym">Merluccius cadenati</name>
    <dbReference type="NCBI Taxonomy" id="89951"/>
    <lineage>
        <taxon>Eukaryota</taxon>
        <taxon>Metazoa</taxon>
        <taxon>Chordata</taxon>
        <taxon>Craniata</taxon>
        <taxon>Vertebrata</taxon>
        <taxon>Euteleostomi</taxon>
        <taxon>Actinopterygii</taxon>
        <taxon>Neopterygii</taxon>
        <taxon>Teleostei</taxon>
        <taxon>Neoteleostei</taxon>
        <taxon>Acanthomorphata</taxon>
        <taxon>Zeiogadaria</taxon>
        <taxon>Gadariae</taxon>
        <taxon>Gadiformes</taxon>
        <taxon>Gadoidei</taxon>
        <taxon>Merlucciidae</taxon>
        <taxon>Merluccius</taxon>
    </lineage>
</organism>
<evidence type="ECO:0000313" key="2">
    <source>
        <dbReference type="EMBL" id="KAK0130620.1"/>
    </source>
</evidence>
<sequence>MCGLKTAKRGRRGAASYRRDHPYATTRETPLPLPAPAQECEPLAWCAPDSPDAASPGPSQPCLPLVQGHVDPLPRAPSSPTPATPGSRVSRRKRVRPLRFQDPGDEPSSCVSAAPLLSRPVSPQGGGEEESWSPSDPFFPQLEDSSLAAEAQERRRREVAQEQRLAALQEQRLAALPEEPLEERYVRNAAVLPDWRPRRPSSPSPDGGSGSGVSRAAEEPLRINGLAVEEYQSLYHSVVDPLLVSATGEPRNYTLALGRRIKEQLWRALYCPGARSVAVSIPRFNLDAQDRSLREVVQEQRLAALQEERLASLEERYLHNATVLVEVPALS</sequence>
<feature type="compositionally biased region" description="Basic residues" evidence="1">
    <location>
        <begin position="1"/>
        <end position="12"/>
    </location>
</feature>
<dbReference type="PANTHER" id="PTHR15578">
    <property type="entry name" value="CHROMOSOME 8 C22ORF31 HOMOLOG"/>
    <property type="match status" value="1"/>
</dbReference>
<gene>
    <name evidence="2" type="ORF">N1851_034901</name>
</gene>
<dbReference type="PANTHER" id="PTHR15578:SF0">
    <property type="entry name" value="CHROMOSOME 22 OPEN READING FRAME 31"/>
    <property type="match status" value="1"/>
</dbReference>
<feature type="region of interest" description="Disordered" evidence="1">
    <location>
        <begin position="1"/>
        <end position="141"/>
    </location>
</feature>
<dbReference type="Pfam" id="PF15578">
    <property type="entry name" value="DUF4662"/>
    <property type="match status" value="1"/>
</dbReference>
<comment type="caution">
    <text evidence="2">The sequence shown here is derived from an EMBL/GenBank/DDBJ whole genome shotgun (WGS) entry which is preliminary data.</text>
</comment>
<protein>
    <submittedName>
        <fullName evidence="2">Uncharacterized protein</fullName>
    </submittedName>
</protein>
<evidence type="ECO:0000256" key="1">
    <source>
        <dbReference type="SAM" id="MobiDB-lite"/>
    </source>
</evidence>
<dbReference type="AlphaFoldDB" id="A0AA47LZ28"/>
<feature type="region of interest" description="Disordered" evidence="1">
    <location>
        <begin position="194"/>
        <end position="216"/>
    </location>
</feature>